<dbReference type="Proteomes" id="UP001234178">
    <property type="component" value="Unassembled WGS sequence"/>
</dbReference>
<evidence type="ECO:0000313" key="2">
    <source>
        <dbReference type="Proteomes" id="UP001234178"/>
    </source>
</evidence>
<dbReference type="EMBL" id="JAOYFB010000038">
    <property type="protein sequence ID" value="KAK4028394.1"/>
    <property type="molecule type" value="Genomic_DNA"/>
</dbReference>
<evidence type="ECO:0000313" key="1">
    <source>
        <dbReference type="EMBL" id="KAK4028394.1"/>
    </source>
</evidence>
<reference evidence="1 2" key="1">
    <citation type="journal article" date="2023" name="Nucleic Acids Res.">
        <title>The hologenome of Daphnia magna reveals possible DNA methylation and microbiome-mediated evolution of the host genome.</title>
        <authorList>
            <person name="Chaturvedi A."/>
            <person name="Li X."/>
            <person name="Dhandapani V."/>
            <person name="Marshall H."/>
            <person name="Kissane S."/>
            <person name="Cuenca-Cambronero M."/>
            <person name="Asole G."/>
            <person name="Calvet F."/>
            <person name="Ruiz-Romero M."/>
            <person name="Marangio P."/>
            <person name="Guigo R."/>
            <person name="Rago D."/>
            <person name="Mirbahai L."/>
            <person name="Eastwood N."/>
            <person name="Colbourne J.K."/>
            <person name="Zhou J."/>
            <person name="Mallon E."/>
            <person name="Orsini L."/>
        </authorList>
    </citation>
    <scope>NUCLEOTIDE SEQUENCE [LARGE SCALE GENOMIC DNA]</scope>
    <source>
        <strain evidence="1">LRV0_1</strain>
    </source>
</reference>
<protein>
    <submittedName>
        <fullName evidence="1">Uncharacterized protein</fullName>
    </submittedName>
</protein>
<name>A0ABR0ATF6_9CRUS</name>
<gene>
    <name evidence="1" type="ORF">OUZ56_017674</name>
</gene>
<sequence>MSPPVEPFRKGQSIIVRRSDVIWLGNKDFFSTRLLVISSPMKRLAGLDVISKNVSRCSIIAVAFAFAFIGCEYAIIHPNAKQSEIVGSFALVEINTRVGD</sequence>
<keyword evidence="2" id="KW-1185">Reference proteome</keyword>
<accession>A0ABR0ATF6</accession>
<proteinExistence type="predicted"/>
<organism evidence="1 2">
    <name type="scientific">Daphnia magna</name>
    <dbReference type="NCBI Taxonomy" id="35525"/>
    <lineage>
        <taxon>Eukaryota</taxon>
        <taxon>Metazoa</taxon>
        <taxon>Ecdysozoa</taxon>
        <taxon>Arthropoda</taxon>
        <taxon>Crustacea</taxon>
        <taxon>Branchiopoda</taxon>
        <taxon>Diplostraca</taxon>
        <taxon>Cladocera</taxon>
        <taxon>Anomopoda</taxon>
        <taxon>Daphniidae</taxon>
        <taxon>Daphnia</taxon>
    </lineage>
</organism>
<comment type="caution">
    <text evidence="1">The sequence shown here is derived from an EMBL/GenBank/DDBJ whole genome shotgun (WGS) entry which is preliminary data.</text>
</comment>